<name>A0A0D2KUR3_HYPSF</name>
<protein>
    <recommendedName>
        <fullName evidence="11">PIN domain-like protein</fullName>
    </recommendedName>
</protein>
<dbReference type="InterPro" id="IPR036279">
    <property type="entry name" value="5-3_exonuclease_C_sf"/>
</dbReference>
<keyword evidence="6" id="KW-0460">Magnesium</keyword>
<dbReference type="AlphaFoldDB" id="A0A0D2KUR3"/>
<evidence type="ECO:0000259" key="7">
    <source>
        <dbReference type="SMART" id="SM00484"/>
    </source>
</evidence>
<dbReference type="Pfam" id="PF00752">
    <property type="entry name" value="XPG_N"/>
    <property type="match status" value="1"/>
</dbReference>
<evidence type="ECO:0008006" key="11">
    <source>
        <dbReference type="Google" id="ProtNLM"/>
    </source>
</evidence>
<dbReference type="Gene3D" id="1.10.150.20">
    <property type="entry name" value="5' to 3' exonuclease, C-terminal subdomain"/>
    <property type="match status" value="1"/>
</dbReference>
<dbReference type="SMART" id="SM00484">
    <property type="entry name" value="XPGI"/>
    <property type="match status" value="1"/>
</dbReference>
<dbReference type="GO" id="GO:0003677">
    <property type="term" value="F:DNA binding"/>
    <property type="evidence" value="ECO:0007669"/>
    <property type="project" value="InterPro"/>
</dbReference>
<dbReference type="GO" id="GO:0005634">
    <property type="term" value="C:nucleus"/>
    <property type="evidence" value="ECO:0007669"/>
    <property type="project" value="TreeGrafter"/>
</dbReference>
<feature type="domain" description="XPG-I" evidence="7">
    <location>
        <begin position="316"/>
        <end position="386"/>
    </location>
</feature>
<evidence type="ECO:0000256" key="3">
    <source>
        <dbReference type="ARBA" id="ARBA00022723"/>
    </source>
</evidence>
<dbReference type="SMART" id="SM00485">
    <property type="entry name" value="XPGN"/>
    <property type="match status" value="1"/>
</dbReference>
<dbReference type="GO" id="GO:0017108">
    <property type="term" value="F:5'-flap endonuclease activity"/>
    <property type="evidence" value="ECO:0007669"/>
    <property type="project" value="TreeGrafter"/>
</dbReference>
<keyword evidence="5" id="KW-0378">Hydrolase</keyword>
<evidence type="ECO:0000259" key="8">
    <source>
        <dbReference type="SMART" id="SM00485"/>
    </source>
</evidence>
<gene>
    <name evidence="9" type="ORF">HYPSUDRAFT_218237</name>
</gene>
<dbReference type="GO" id="GO:0046872">
    <property type="term" value="F:metal ion binding"/>
    <property type="evidence" value="ECO:0007669"/>
    <property type="project" value="UniProtKB-KW"/>
</dbReference>
<evidence type="ECO:0000313" key="10">
    <source>
        <dbReference type="Proteomes" id="UP000054270"/>
    </source>
</evidence>
<dbReference type="InterPro" id="IPR008918">
    <property type="entry name" value="HhH2"/>
</dbReference>
<dbReference type="PRINTS" id="PR00853">
    <property type="entry name" value="XPGRADSUPER"/>
</dbReference>
<dbReference type="Gene3D" id="3.40.50.1010">
    <property type="entry name" value="5'-nuclease"/>
    <property type="match status" value="2"/>
</dbReference>
<dbReference type="PANTHER" id="PTHR11081:SF9">
    <property type="entry name" value="FLAP ENDONUCLEASE 1"/>
    <property type="match status" value="1"/>
</dbReference>
<evidence type="ECO:0000313" key="9">
    <source>
        <dbReference type="EMBL" id="KJA18437.1"/>
    </source>
</evidence>
<dbReference type="Proteomes" id="UP000054270">
    <property type="component" value="Unassembled WGS sequence"/>
</dbReference>
<keyword evidence="2" id="KW-0540">Nuclease</keyword>
<feature type="domain" description="XPG N-terminal" evidence="8">
    <location>
        <begin position="1"/>
        <end position="100"/>
    </location>
</feature>
<dbReference type="SUPFAM" id="SSF47807">
    <property type="entry name" value="5' to 3' exonuclease, C-terminal subdomain"/>
    <property type="match status" value="1"/>
</dbReference>
<sequence>MGVAGFTPFLQKICPNVLKHIPERLKALDGKRIVIDGTLITQRLHFGSDLHPNHHVWGWYRLAHELKQNNISAICVFDGTERSSAKKEELKRRRAARELTLTRGSIEDARFQRLHDLKSSMNKLDELDEPIRQEVVKILRETDFNAGDSSAAVLDKVIIEKTTLDVEPPAPDLVLPERGVVEQPDIPSPTPPLLNNATELANLLKSLHLSYQADVAKLITLSTKPALRELDASLDGKPEEIEKTVTKKQYKLTLQEGKVWEELSSSIDQPRFEVPASANEDVSELLDKSHAMATSFQKRNNAPTAKTYADSKAILKAMGIPCIEATGTIEAEALASAIVLEGHADYVVSEDTDVLVYEAPLIRNITAYAEPLLVISGADVRTELDLTRAAYVDFVLLLGTDFSQRIKNVGPMRAYDFIKTHGSIERVLAAIEENPRYSLRISPDAYLAQVQIARLVFATLPAVPTAELMAPLAKDEEEVKRLLRKYDLHDISSDTPFGTALAGNLFNDNPYAL</sequence>
<dbReference type="Pfam" id="PF00867">
    <property type="entry name" value="XPG_I"/>
    <property type="match status" value="1"/>
</dbReference>
<reference evidence="10" key="1">
    <citation type="submission" date="2014-04" db="EMBL/GenBank/DDBJ databases">
        <title>Evolutionary Origins and Diversification of the Mycorrhizal Mutualists.</title>
        <authorList>
            <consortium name="DOE Joint Genome Institute"/>
            <consortium name="Mycorrhizal Genomics Consortium"/>
            <person name="Kohler A."/>
            <person name="Kuo A."/>
            <person name="Nagy L.G."/>
            <person name="Floudas D."/>
            <person name="Copeland A."/>
            <person name="Barry K.W."/>
            <person name="Cichocki N."/>
            <person name="Veneault-Fourrey C."/>
            <person name="LaButti K."/>
            <person name="Lindquist E.A."/>
            <person name="Lipzen A."/>
            <person name="Lundell T."/>
            <person name="Morin E."/>
            <person name="Murat C."/>
            <person name="Riley R."/>
            <person name="Ohm R."/>
            <person name="Sun H."/>
            <person name="Tunlid A."/>
            <person name="Henrissat B."/>
            <person name="Grigoriev I.V."/>
            <person name="Hibbett D.S."/>
            <person name="Martin F."/>
        </authorList>
    </citation>
    <scope>NUCLEOTIDE SEQUENCE [LARGE SCALE GENOMIC DNA]</scope>
    <source>
        <strain evidence="10">FD-334 SS-4</strain>
    </source>
</reference>
<dbReference type="OrthoDB" id="31113at2759"/>
<dbReference type="PANTHER" id="PTHR11081">
    <property type="entry name" value="FLAP ENDONUCLEASE FAMILY MEMBER"/>
    <property type="match status" value="1"/>
</dbReference>
<dbReference type="InterPro" id="IPR006085">
    <property type="entry name" value="XPG_DNA_repair_N"/>
</dbReference>
<evidence type="ECO:0000256" key="5">
    <source>
        <dbReference type="ARBA" id="ARBA00022801"/>
    </source>
</evidence>
<keyword evidence="10" id="KW-1185">Reference proteome</keyword>
<comment type="cofactor">
    <cofactor evidence="1">
        <name>Mg(2+)</name>
        <dbReference type="ChEBI" id="CHEBI:18420"/>
    </cofactor>
</comment>
<keyword evidence="3" id="KW-0479">Metal-binding</keyword>
<keyword evidence="4" id="KW-0255">Endonuclease</keyword>
<organism evidence="9 10">
    <name type="scientific">Hypholoma sublateritium (strain FD-334 SS-4)</name>
    <dbReference type="NCBI Taxonomy" id="945553"/>
    <lineage>
        <taxon>Eukaryota</taxon>
        <taxon>Fungi</taxon>
        <taxon>Dikarya</taxon>
        <taxon>Basidiomycota</taxon>
        <taxon>Agaricomycotina</taxon>
        <taxon>Agaricomycetes</taxon>
        <taxon>Agaricomycetidae</taxon>
        <taxon>Agaricales</taxon>
        <taxon>Agaricineae</taxon>
        <taxon>Strophariaceae</taxon>
        <taxon>Hypholoma</taxon>
    </lineage>
</organism>
<evidence type="ECO:0000256" key="6">
    <source>
        <dbReference type="ARBA" id="ARBA00022842"/>
    </source>
</evidence>
<dbReference type="EMBL" id="KN817589">
    <property type="protein sequence ID" value="KJA18437.1"/>
    <property type="molecule type" value="Genomic_DNA"/>
</dbReference>
<dbReference type="GO" id="GO:0006281">
    <property type="term" value="P:DNA repair"/>
    <property type="evidence" value="ECO:0007669"/>
    <property type="project" value="UniProtKB-ARBA"/>
</dbReference>
<evidence type="ECO:0000256" key="1">
    <source>
        <dbReference type="ARBA" id="ARBA00001946"/>
    </source>
</evidence>
<dbReference type="InterPro" id="IPR006084">
    <property type="entry name" value="XPG/Rad2"/>
</dbReference>
<dbReference type="InterPro" id="IPR029060">
    <property type="entry name" value="PIN-like_dom_sf"/>
</dbReference>
<dbReference type="GO" id="GO:0008409">
    <property type="term" value="F:5'-3' exonuclease activity"/>
    <property type="evidence" value="ECO:0007669"/>
    <property type="project" value="TreeGrafter"/>
</dbReference>
<dbReference type="GO" id="GO:0005737">
    <property type="term" value="C:cytoplasm"/>
    <property type="evidence" value="ECO:0007669"/>
    <property type="project" value="TreeGrafter"/>
</dbReference>
<dbReference type="SMART" id="SM00279">
    <property type="entry name" value="HhH2"/>
    <property type="match status" value="1"/>
</dbReference>
<dbReference type="SUPFAM" id="SSF88723">
    <property type="entry name" value="PIN domain-like"/>
    <property type="match status" value="1"/>
</dbReference>
<dbReference type="InterPro" id="IPR006086">
    <property type="entry name" value="XPG-I_dom"/>
</dbReference>
<dbReference type="STRING" id="945553.A0A0D2KUR3"/>
<evidence type="ECO:0000256" key="2">
    <source>
        <dbReference type="ARBA" id="ARBA00022722"/>
    </source>
</evidence>
<accession>A0A0D2KUR3</accession>
<proteinExistence type="predicted"/>
<dbReference type="OMA" id="PFLQKTC"/>
<evidence type="ECO:0000256" key="4">
    <source>
        <dbReference type="ARBA" id="ARBA00022759"/>
    </source>
</evidence>